<organism evidence="1">
    <name type="scientific">uncultured bacterium</name>
    <name type="common">gcode 4</name>
    <dbReference type="NCBI Taxonomy" id="1234023"/>
    <lineage>
        <taxon>Bacteria</taxon>
        <taxon>environmental samples</taxon>
    </lineage>
</organism>
<accession>K1YY16</accession>
<proteinExistence type="predicted"/>
<name>K1YY16_9BACT</name>
<dbReference type="AlphaFoldDB" id="K1YY16"/>
<reference evidence="1" key="1">
    <citation type="journal article" date="2012" name="Science">
        <title>Fermentation, hydrogen, and sulfur metabolism in multiple uncultivated bacterial phyla.</title>
        <authorList>
            <person name="Wrighton K.C."/>
            <person name="Thomas B.C."/>
            <person name="Sharon I."/>
            <person name="Miller C.S."/>
            <person name="Castelle C.J."/>
            <person name="VerBerkmoes N.C."/>
            <person name="Wilkins M.J."/>
            <person name="Hettich R.L."/>
            <person name="Lipton M.S."/>
            <person name="Williams K.H."/>
            <person name="Long P.E."/>
            <person name="Banfield J.F."/>
        </authorList>
    </citation>
    <scope>NUCLEOTIDE SEQUENCE [LARGE SCALE GENOMIC DNA]</scope>
</reference>
<evidence type="ECO:0000313" key="1">
    <source>
        <dbReference type="EMBL" id="EKD30294.1"/>
    </source>
</evidence>
<protein>
    <submittedName>
        <fullName evidence="1">Uncharacterized protein</fullName>
    </submittedName>
</protein>
<comment type="caution">
    <text evidence="1">The sequence shown here is derived from an EMBL/GenBank/DDBJ whole genome shotgun (WGS) entry which is preliminary data.</text>
</comment>
<gene>
    <name evidence="1" type="ORF">ACD_78C00099G0005</name>
</gene>
<sequence length="74" mass="8592">MMSLELTTPAMARRYSSQLSYIRVYDLLERGIGFEPTHPRVEALVHSLSYVTPAIWFREEDCIKKGEKVKVFSI</sequence>
<dbReference type="EMBL" id="AMFJ01034099">
    <property type="protein sequence ID" value="EKD30294.1"/>
    <property type="molecule type" value="Genomic_DNA"/>
</dbReference>